<dbReference type="AlphaFoldDB" id="A0AAE1YZF7"/>
<organism evidence="1 2">
    <name type="scientific">Sesamum alatum</name>
    <dbReference type="NCBI Taxonomy" id="300844"/>
    <lineage>
        <taxon>Eukaryota</taxon>
        <taxon>Viridiplantae</taxon>
        <taxon>Streptophyta</taxon>
        <taxon>Embryophyta</taxon>
        <taxon>Tracheophyta</taxon>
        <taxon>Spermatophyta</taxon>
        <taxon>Magnoliopsida</taxon>
        <taxon>eudicotyledons</taxon>
        <taxon>Gunneridae</taxon>
        <taxon>Pentapetalae</taxon>
        <taxon>asterids</taxon>
        <taxon>lamiids</taxon>
        <taxon>Lamiales</taxon>
        <taxon>Pedaliaceae</taxon>
        <taxon>Sesamum</taxon>
    </lineage>
</organism>
<dbReference type="EMBL" id="JACGWO010000001">
    <property type="protein sequence ID" value="KAK4438598.1"/>
    <property type="molecule type" value="Genomic_DNA"/>
</dbReference>
<proteinExistence type="predicted"/>
<protein>
    <submittedName>
        <fullName evidence="1">Uncharacterized protein</fullName>
    </submittedName>
</protein>
<reference evidence="1" key="2">
    <citation type="journal article" date="2024" name="Plant">
        <title>Genomic evolution and insights into agronomic trait innovations of Sesamum species.</title>
        <authorList>
            <person name="Miao H."/>
            <person name="Wang L."/>
            <person name="Qu L."/>
            <person name="Liu H."/>
            <person name="Sun Y."/>
            <person name="Le M."/>
            <person name="Wang Q."/>
            <person name="Wei S."/>
            <person name="Zheng Y."/>
            <person name="Lin W."/>
            <person name="Duan Y."/>
            <person name="Cao H."/>
            <person name="Xiong S."/>
            <person name="Wang X."/>
            <person name="Wei L."/>
            <person name="Li C."/>
            <person name="Ma Q."/>
            <person name="Ju M."/>
            <person name="Zhao R."/>
            <person name="Li G."/>
            <person name="Mu C."/>
            <person name="Tian Q."/>
            <person name="Mei H."/>
            <person name="Zhang T."/>
            <person name="Gao T."/>
            <person name="Zhang H."/>
        </authorList>
    </citation>
    <scope>NUCLEOTIDE SEQUENCE</scope>
    <source>
        <strain evidence="1">3651</strain>
    </source>
</reference>
<evidence type="ECO:0000313" key="2">
    <source>
        <dbReference type="Proteomes" id="UP001293254"/>
    </source>
</evidence>
<evidence type="ECO:0000313" key="1">
    <source>
        <dbReference type="EMBL" id="KAK4438598.1"/>
    </source>
</evidence>
<keyword evidence="2" id="KW-1185">Reference proteome</keyword>
<gene>
    <name evidence="1" type="ORF">Salat_0194300</name>
</gene>
<sequence length="365" mass="38974">RAPPPWEILSLLFTVGGPTDIGRRWGGRRALVLDVCELRTGAAAGLLCVLFHVLGGCRSCIVPSRHPPPLRAMCGRGCDVSASAAVGGRTNCRVTMAEVGQQRGSMGQDQSFEGPGMDEALVGFRGRLHLTEDEGQQLVLPRGYGMRTQTPTVCAWWGGFSIVKCPGLKRFVHPCRTQTLHMAYGYGHHFRLGGAGSLFVANRSLVPSQTSFQARVNCAGQPSLATFLDRNGWSRWSRGIRARRGVKDSVPSWSRALVRAGRVDRGVLGFLRGGSGCDGDRRLGIGGLAYGQCQAGRWGASDKGAETSADFVPSTIPEAGPGEVVMVQDMAEDGLEGGLVTVPLQFTARGQSGRWGSSRRGKPRG</sequence>
<dbReference type="Proteomes" id="UP001293254">
    <property type="component" value="Unassembled WGS sequence"/>
</dbReference>
<feature type="non-terminal residue" evidence="1">
    <location>
        <position position="1"/>
    </location>
</feature>
<comment type="caution">
    <text evidence="1">The sequence shown here is derived from an EMBL/GenBank/DDBJ whole genome shotgun (WGS) entry which is preliminary data.</text>
</comment>
<reference evidence="1" key="1">
    <citation type="submission" date="2020-06" db="EMBL/GenBank/DDBJ databases">
        <authorList>
            <person name="Li T."/>
            <person name="Hu X."/>
            <person name="Zhang T."/>
            <person name="Song X."/>
            <person name="Zhang H."/>
            <person name="Dai N."/>
            <person name="Sheng W."/>
            <person name="Hou X."/>
            <person name="Wei L."/>
        </authorList>
    </citation>
    <scope>NUCLEOTIDE SEQUENCE</scope>
    <source>
        <strain evidence="1">3651</strain>
        <tissue evidence="1">Leaf</tissue>
    </source>
</reference>
<accession>A0AAE1YZF7</accession>
<name>A0AAE1YZF7_9LAMI</name>